<dbReference type="InParanoid" id="A0A3A9J388"/>
<sequence length="126" mass="13331">MLAGTDLNAALRAAAQTGTGAEAALRAALAEGTTGFDRLDAKLRLQAGRAVIEQASLSLGEQAMASVRGEVDLAHGSIDLSLWLAPPEGPELGLRLTGPLRQPRRLLDIADWLRWRAEQPRAATTP</sequence>
<protein>
    <recommendedName>
        <fullName evidence="3">AsmA-like C-terminal domain-containing protein</fullName>
    </recommendedName>
</protein>
<comment type="caution">
    <text evidence="1">The sequence shown here is derived from an EMBL/GenBank/DDBJ whole genome shotgun (WGS) entry which is preliminary data.</text>
</comment>
<evidence type="ECO:0000313" key="2">
    <source>
        <dbReference type="Proteomes" id="UP000278036"/>
    </source>
</evidence>
<proteinExistence type="predicted"/>
<name>A0A3A9J388_9PROT</name>
<accession>A0A3A9J388</accession>
<dbReference type="Proteomes" id="UP000278036">
    <property type="component" value="Unassembled WGS sequence"/>
</dbReference>
<organism evidence="1 2">
    <name type="scientific">Teichococcus wenyumeiae</name>
    <dbReference type="NCBI Taxonomy" id="2478470"/>
    <lineage>
        <taxon>Bacteria</taxon>
        <taxon>Pseudomonadati</taxon>
        <taxon>Pseudomonadota</taxon>
        <taxon>Alphaproteobacteria</taxon>
        <taxon>Acetobacterales</taxon>
        <taxon>Roseomonadaceae</taxon>
        <taxon>Roseomonas</taxon>
    </lineage>
</organism>
<evidence type="ECO:0008006" key="3">
    <source>
        <dbReference type="Google" id="ProtNLM"/>
    </source>
</evidence>
<gene>
    <name evidence="1" type="ORF">D6Z83_27870</name>
</gene>
<evidence type="ECO:0000313" key="1">
    <source>
        <dbReference type="EMBL" id="RKK00280.1"/>
    </source>
</evidence>
<dbReference type="AlphaFoldDB" id="A0A3A9J388"/>
<reference evidence="1 2" key="1">
    <citation type="submission" date="2018-09" db="EMBL/GenBank/DDBJ databases">
        <title>Roseomonas sp. nov., isolated from feces of Tibetan antelopes in the Qinghai-Tibet plateau, China.</title>
        <authorList>
            <person name="Tian Z."/>
        </authorList>
    </citation>
    <scope>NUCLEOTIDE SEQUENCE [LARGE SCALE GENOMIC DNA]</scope>
    <source>
        <strain evidence="1 2">Z24</strain>
    </source>
</reference>
<dbReference type="EMBL" id="RAQU01000426">
    <property type="protein sequence ID" value="RKK00280.1"/>
    <property type="molecule type" value="Genomic_DNA"/>
</dbReference>